<keyword evidence="6" id="KW-0347">Helicase</keyword>
<keyword evidence="1" id="KW-0547">Nucleotide-binding</keyword>
<gene>
    <name evidence="6" type="ORF">FD35_GL001602</name>
</gene>
<keyword evidence="3" id="KW-0238">DNA-binding</keyword>
<evidence type="ECO:0000313" key="7">
    <source>
        <dbReference type="Proteomes" id="UP000051999"/>
    </source>
</evidence>
<organism evidence="6 7">
    <name type="scientific">Furfurilactobacillus rossiae DSM 15814</name>
    <dbReference type="NCBI Taxonomy" id="1114972"/>
    <lineage>
        <taxon>Bacteria</taxon>
        <taxon>Bacillati</taxon>
        <taxon>Bacillota</taxon>
        <taxon>Bacilli</taxon>
        <taxon>Lactobacillales</taxon>
        <taxon>Lactobacillaceae</taxon>
        <taxon>Furfurilactobacillus</taxon>
    </lineage>
</organism>
<reference evidence="6 7" key="1">
    <citation type="journal article" date="2015" name="Genome Announc.">
        <title>Expanding the biotechnology potential of lactobacilli through comparative genomics of 213 strains and associated genera.</title>
        <authorList>
            <person name="Sun Z."/>
            <person name="Harris H.M."/>
            <person name="McCann A."/>
            <person name="Guo C."/>
            <person name="Argimon S."/>
            <person name="Zhang W."/>
            <person name="Yang X."/>
            <person name="Jeffery I.B."/>
            <person name="Cooney J.C."/>
            <person name="Kagawa T.F."/>
            <person name="Liu W."/>
            <person name="Song Y."/>
            <person name="Salvetti E."/>
            <person name="Wrobel A."/>
            <person name="Rasinkangas P."/>
            <person name="Parkhill J."/>
            <person name="Rea M.C."/>
            <person name="O'Sullivan O."/>
            <person name="Ritari J."/>
            <person name="Douillard F.P."/>
            <person name="Paul Ross R."/>
            <person name="Yang R."/>
            <person name="Briner A.E."/>
            <person name="Felis G.E."/>
            <person name="de Vos W.M."/>
            <person name="Barrangou R."/>
            <person name="Klaenhammer T.R."/>
            <person name="Caufield P.W."/>
            <person name="Cui Y."/>
            <person name="Zhang H."/>
            <person name="O'Toole P.W."/>
        </authorList>
    </citation>
    <scope>NUCLEOTIDE SEQUENCE [LARGE SCALE GENOMIC DNA]</scope>
    <source>
        <strain evidence="6 7">DSM 15814</strain>
    </source>
</reference>
<dbReference type="GO" id="GO:0005524">
    <property type="term" value="F:ATP binding"/>
    <property type="evidence" value="ECO:0007669"/>
    <property type="project" value="UniProtKB-KW"/>
</dbReference>
<dbReference type="PANTHER" id="PTHR30580">
    <property type="entry name" value="PRIMOSOMAL PROTEIN N"/>
    <property type="match status" value="1"/>
</dbReference>
<name>A0A0R1RQZ3_9LACO</name>
<keyword evidence="7" id="KW-1185">Reference proteome</keyword>
<dbReference type="Proteomes" id="UP000051999">
    <property type="component" value="Unassembled WGS sequence"/>
</dbReference>
<dbReference type="Gene3D" id="3.40.50.300">
    <property type="entry name" value="P-loop containing nucleotide triphosphate hydrolases"/>
    <property type="match status" value="2"/>
</dbReference>
<evidence type="ECO:0000259" key="5">
    <source>
        <dbReference type="PROSITE" id="PS51194"/>
    </source>
</evidence>
<evidence type="ECO:0000259" key="4">
    <source>
        <dbReference type="PROSITE" id="PS51192"/>
    </source>
</evidence>
<evidence type="ECO:0000256" key="3">
    <source>
        <dbReference type="ARBA" id="ARBA00023125"/>
    </source>
</evidence>
<dbReference type="GO" id="GO:0006302">
    <property type="term" value="P:double-strand break repair"/>
    <property type="evidence" value="ECO:0007669"/>
    <property type="project" value="TreeGrafter"/>
</dbReference>
<sequence length="445" mass="50281">MNEELFGRQLTVTQLPPTFEPTDPRIVSRPAMTISGRWVRCERCHQQLEKAHVALPAGGYYCPDCLALGRITSRQSLLTIPEPNAFPPQRNTLTWAGSLTRLQQICAQDVQSVFVKRKRHLLWAVTGAGKTEMLFLGLADALKRGDRVAVASPRVDVCIELFPRFQQAFTNTSMVLLHGQQTEPYRYCQFTVCTTHQLLRFYHAFDILVVDEVDAFPFAQNKQLMFAVDQAIKPNGACLYLTATPGTELMHAVTRRQLTMSYLPLRFHGHLLPEIQCRGAWHWREKLRRGRLPTALQVAITARLRQHKRFLLFVPHVAQLPDVAAAIRRFAPKASFVTVHAADGERVEKVAAMRQKKVDFLVTTTILERGVTFPDIDVLVLGADDAVFSTAALVQIAGRAGRNAAAPDGKVIYWIEQTTLTLRRAIRQIQVVNQKGRRLPEWRHA</sequence>
<dbReference type="RefSeq" id="WP_017262147.1">
    <property type="nucleotide sequence ID" value="NZ_AUAW01000005.1"/>
</dbReference>
<dbReference type="PATRIC" id="fig|1114972.6.peg.1630"/>
<dbReference type="STRING" id="1114972.FD35_GL001602"/>
<dbReference type="InterPro" id="IPR027417">
    <property type="entry name" value="P-loop_NTPase"/>
</dbReference>
<protein>
    <submittedName>
        <fullName evidence="6">Helicase domain-containing protein</fullName>
    </submittedName>
</protein>
<dbReference type="SMART" id="SM00490">
    <property type="entry name" value="HELICc"/>
    <property type="match status" value="1"/>
</dbReference>
<evidence type="ECO:0000313" key="6">
    <source>
        <dbReference type="EMBL" id="KRL56514.1"/>
    </source>
</evidence>
<dbReference type="Pfam" id="PF00270">
    <property type="entry name" value="DEAD"/>
    <property type="match status" value="1"/>
</dbReference>
<dbReference type="AlphaFoldDB" id="A0A0R1RQZ3"/>
<evidence type="ECO:0000256" key="1">
    <source>
        <dbReference type="ARBA" id="ARBA00022741"/>
    </source>
</evidence>
<comment type="caution">
    <text evidence="6">The sequence shown here is derived from an EMBL/GenBank/DDBJ whole genome shotgun (WGS) entry which is preliminary data.</text>
</comment>
<dbReference type="InterPro" id="IPR001650">
    <property type="entry name" value="Helicase_C-like"/>
</dbReference>
<evidence type="ECO:0000256" key="2">
    <source>
        <dbReference type="ARBA" id="ARBA00022840"/>
    </source>
</evidence>
<dbReference type="SMART" id="SM00487">
    <property type="entry name" value="DEXDc"/>
    <property type="match status" value="1"/>
</dbReference>
<dbReference type="InterPro" id="IPR011545">
    <property type="entry name" value="DEAD/DEAH_box_helicase_dom"/>
</dbReference>
<dbReference type="InterPro" id="IPR014001">
    <property type="entry name" value="Helicase_ATP-bd"/>
</dbReference>
<dbReference type="GO" id="GO:0006270">
    <property type="term" value="P:DNA replication initiation"/>
    <property type="evidence" value="ECO:0007669"/>
    <property type="project" value="TreeGrafter"/>
</dbReference>
<proteinExistence type="predicted"/>
<feature type="domain" description="Helicase ATP-binding" evidence="4">
    <location>
        <begin position="111"/>
        <end position="263"/>
    </location>
</feature>
<dbReference type="OrthoDB" id="2077914at2"/>
<dbReference type="GO" id="GO:0003677">
    <property type="term" value="F:DNA binding"/>
    <property type="evidence" value="ECO:0007669"/>
    <property type="project" value="UniProtKB-KW"/>
</dbReference>
<dbReference type="SUPFAM" id="SSF52540">
    <property type="entry name" value="P-loop containing nucleoside triphosphate hydrolases"/>
    <property type="match status" value="1"/>
</dbReference>
<dbReference type="EMBL" id="AZFF01000003">
    <property type="protein sequence ID" value="KRL56514.1"/>
    <property type="molecule type" value="Genomic_DNA"/>
</dbReference>
<feature type="domain" description="Helicase C-terminal" evidence="5">
    <location>
        <begin position="299"/>
        <end position="445"/>
    </location>
</feature>
<dbReference type="GO" id="GO:0043138">
    <property type="term" value="F:3'-5' DNA helicase activity"/>
    <property type="evidence" value="ECO:0007669"/>
    <property type="project" value="TreeGrafter"/>
</dbReference>
<keyword evidence="6" id="KW-0378">Hydrolase</keyword>
<dbReference type="PROSITE" id="PS51192">
    <property type="entry name" value="HELICASE_ATP_BIND_1"/>
    <property type="match status" value="1"/>
</dbReference>
<dbReference type="eggNOG" id="COG4098">
    <property type="taxonomic scope" value="Bacteria"/>
</dbReference>
<dbReference type="Pfam" id="PF00271">
    <property type="entry name" value="Helicase_C"/>
    <property type="match status" value="1"/>
</dbReference>
<dbReference type="GO" id="GO:0006310">
    <property type="term" value="P:DNA recombination"/>
    <property type="evidence" value="ECO:0007669"/>
    <property type="project" value="TreeGrafter"/>
</dbReference>
<keyword evidence="2" id="KW-0067">ATP-binding</keyword>
<accession>A0A0R1RQZ3</accession>
<dbReference type="PROSITE" id="PS51194">
    <property type="entry name" value="HELICASE_CTER"/>
    <property type="match status" value="1"/>
</dbReference>
<dbReference type="PANTHER" id="PTHR30580:SF1">
    <property type="entry name" value="COMF OPERON PROTEIN 1"/>
    <property type="match status" value="1"/>
</dbReference>